<dbReference type="Proteomes" id="UP000828390">
    <property type="component" value="Unassembled WGS sequence"/>
</dbReference>
<protein>
    <submittedName>
        <fullName evidence="1">Uncharacterized protein</fullName>
    </submittedName>
</protein>
<dbReference type="EMBL" id="JAIWYP010000007">
    <property type="protein sequence ID" value="KAH3797202.1"/>
    <property type="molecule type" value="Genomic_DNA"/>
</dbReference>
<keyword evidence="2" id="KW-1185">Reference proteome</keyword>
<proteinExistence type="predicted"/>
<name>A0A9D4FF74_DREPO</name>
<organism evidence="1 2">
    <name type="scientific">Dreissena polymorpha</name>
    <name type="common">Zebra mussel</name>
    <name type="synonym">Mytilus polymorpha</name>
    <dbReference type="NCBI Taxonomy" id="45954"/>
    <lineage>
        <taxon>Eukaryota</taxon>
        <taxon>Metazoa</taxon>
        <taxon>Spiralia</taxon>
        <taxon>Lophotrochozoa</taxon>
        <taxon>Mollusca</taxon>
        <taxon>Bivalvia</taxon>
        <taxon>Autobranchia</taxon>
        <taxon>Heteroconchia</taxon>
        <taxon>Euheterodonta</taxon>
        <taxon>Imparidentia</taxon>
        <taxon>Neoheterodontei</taxon>
        <taxon>Myida</taxon>
        <taxon>Dreissenoidea</taxon>
        <taxon>Dreissenidae</taxon>
        <taxon>Dreissena</taxon>
    </lineage>
</organism>
<comment type="caution">
    <text evidence="1">The sequence shown here is derived from an EMBL/GenBank/DDBJ whole genome shotgun (WGS) entry which is preliminary data.</text>
</comment>
<dbReference type="AlphaFoldDB" id="A0A9D4FF74"/>
<accession>A0A9D4FF74</accession>
<reference evidence="1" key="2">
    <citation type="submission" date="2020-11" db="EMBL/GenBank/DDBJ databases">
        <authorList>
            <person name="McCartney M.A."/>
            <person name="Auch B."/>
            <person name="Kono T."/>
            <person name="Mallez S."/>
            <person name="Becker A."/>
            <person name="Gohl D.M."/>
            <person name="Silverstein K.A.T."/>
            <person name="Koren S."/>
            <person name="Bechman K.B."/>
            <person name="Herman A."/>
            <person name="Abrahante J.E."/>
            <person name="Garbe J."/>
        </authorList>
    </citation>
    <scope>NUCLEOTIDE SEQUENCE</scope>
    <source>
        <strain evidence="1">Duluth1</strain>
        <tissue evidence="1">Whole animal</tissue>
    </source>
</reference>
<sequence>MLNRKAMYASCRKCSNVVADGHAIRRVAEVGLAEAGRFHSSQPRTVIYSRQKALLLGSNLWMWLLSGKSHDIFLEGVLSDLHSR</sequence>
<gene>
    <name evidence="1" type="ORF">DPMN_150778</name>
</gene>
<evidence type="ECO:0000313" key="2">
    <source>
        <dbReference type="Proteomes" id="UP000828390"/>
    </source>
</evidence>
<reference evidence="1" key="1">
    <citation type="journal article" date="2019" name="bioRxiv">
        <title>The Genome of the Zebra Mussel, Dreissena polymorpha: A Resource for Invasive Species Research.</title>
        <authorList>
            <person name="McCartney M.A."/>
            <person name="Auch B."/>
            <person name="Kono T."/>
            <person name="Mallez S."/>
            <person name="Zhang Y."/>
            <person name="Obille A."/>
            <person name="Becker A."/>
            <person name="Abrahante J.E."/>
            <person name="Garbe J."/>
            <person name="Badalamenti J.P."/>
            <person name="Herman A."/>
            <person name="Mangelson H."/>
            <person name="Liachko I."/>
            <person name="Sullivan S."/>
            <person name="Sone E.D."/>
            <person name="Koren S."/>
            <person name="Silverstein K.A.T."/>
            <person name="Beckman K.B."/>
            <person name="Gohl D.M."/>
        </authorList>
    </citation>
    <scope>NUCLEOTIDE SEQUENCE</scope>
    <source>
        <strain evidence="1">Duluth1</strain>
        <tissue evidence="1">Whole animal</tissue>
    </source>
</reference>
<evidence type="ECO:0000313" key="1">
    <source>
        <dbReference type="EMBL" id="KAH3797202.1"/>
    </source>
</evidence>